<feature type="domain" description="JmjC" evidence="1">
    <location>
        <begin position="61"/>
        <end position="205"/>
    </location>
</feature>
<dbReference type="InterPro" id="IPR041667">
    <property type="entry name" value="Cupin_8"/>
</dbReference>
<dbReference type="SMART" id="SM00558">
    <property type="entry name" value="JmjC"/>
    <property type="match status" value="1"/>
</dbReference>
<dbReference type="PROSITE" id="PS51184">
    <property type="entry name" value="JMJC"/>
    <property type="match status" value="1"/>
</dbReference>
<comment type="caution">
    <text evidence="2">The sequence shown here is derived from an EMBL/GenBank/DDBJ whole genome shotgun (WGS) entry which is preliminary data.</text>
</comment>
<evidence type="ECO:0000313" key="3">
    <source>
        <dbReference type="Proteomes" id="UP000601435"/>
    </source>
</evidence>
<protein>
    <submittedName>
        <fullName evidence="2">Jmjd4 protein</fullName>
    </submittedName>
</protein>
<accession>A0A812PRU7</accession>
<dbReference type="Gene3D" id="2.60.120.650">
    <property type="entry name" value="Cupin"/>
    <property type="match status" value="1"/>
</dbReference>
<dbReference type="SUPFAM" id="SSF51197">
    <property type="entry name" value="Clavaminate synthase-like"/>
    <property type="match status" value="1"/>
</dbReference>
<dbReference type="InterPro" id="IPR050910">
    <property type="entry name" value="JMJD6_ArgDemeth/LysHydrox"/>
</dbReference>
<sequence>MVSAIPYGSDFGLDASLETPMTLRQFLAAASPEPAPAMKRQRREGVQVVNAPPPYFFVAVDQELQPELAETLEASLGLSAGTELPWPLGAVQTGQQLPFRATTLQFAVGAEGSGSPMHFHQDALNLCLRGRKRWWLVPPSEAAFSRCHPLDALDMGTTAKSVKDCFEGACVFEQEEGDIVYVPDMWGHAVLNLEDHTVCVAAEFA</sequence>
<proteinExistence type="predicted"/>
<dbReference type="EMBL" id="CAJNJA010015141">
    <property type="protein sequence ID" value="CAE7356930.1"/>
    <property type="molecule type" value="Genomic_DNA"/>
</dbReference>
<dbReference type="Pfam" id="PF13621">
    <property type="entry name" value="Cupin_8"/>
    <property type="match status" value="1"/>
</dbReference>
<name>A0A812PRU7_9DINO</name>
<dbReference type="OrthoDB" id="438164at2759"/>
<evidence type="ECO:0000313" key="2">
    <source>
        <dbReference type="EMBL" id="CAE7356930.1"/>
    </source>
</evidence>
<evidence type="ECO:0000259" key="1">
    <source>
        <dbReference type="PROSITE" id="PS51184"/>
    </source>
</evidence>
<reference evidence="2" key="1">
    <citation type="submission" date="2021-02" db="EMBL/GenBank/DDBJ databases">
        <authorList>
            <person name="Dougan E. K."/>
            <person name="Rhodes N."/>
            <person name="Thang M."/>
            <person name="Chan C."/>
        </authorList>
    </citation>
    <scope>NUCLEOTIDE SEQUENCE</scope>
</reference>
<organism evidence="2 3">
    <name type="scientific">Symbiodinium necroappetens</name>
    <dbReference type="NCBI Taxonomy" id="1628268"/>
    <lineage>
        <taxon>Eukaryota</taxon>
        <taxon>Sar</taxon>
        <taxon>Alveolata</taxon>
        <taxon>Dinophyceae</taxon>
        <taxon>Suessiales</taxon>
        <taxon>Symbiodiniaceae</taxon>
        <taxon>Symbiodinium</taxon>
    </lineage>
</organism>
<dbReference type="InterPro" id="IPR003347">
    <property type="entry name" value="JmjC_dom"/>
</dbReference>
<dbReference type="PANTHER" id="PTHR12480">
    <property type="entry name" value="ARGININE DEMETHYLASE AND LYSYL-HYDROXYLASE JMJD"/>
    <property type="match status" value="1"/>
</dbReference>
<gene>
    <name evidence="2" type="primary">jmjd4</name>
    <name evidence="2" type="ORF">SNEC2469_LOCUS9353</name>
</gene>
<keyword evidence="3" id="KW-1185">Reference proteome</keyword>
<dbReference type="Proteomes" id="UP000601435">
    <property type="component" value="Unassembled WGS sequence"/>
</dbReference>
<dbReference type="AlphaFoldDB" id="A0A812PRU7"/>